<organism evidence="2 3">
    <name type="scientific">Ascobolus immersus RN42</name>
    <dbReference type="NCBI Taxonomy" id="1160509"/>
    <lineage>
        <taxon>Eukaryota</taxon>
        <taxon>Fungi</taxon>
        <taxon>Dikarya</taxon>
        <taxon>Ascomycota</taxon>
        <taxon>Pezizomycotina</taxon>
        <taxon>Pezizomycetes</taxon>
        <taxon>Pezizales</taxon>
        <taxon>Ascobolaceae</taxon>
        <taxon>Ascobolus</taxon>
    </lineage>
</organism>
<keyword evidence="3" id="KW-1185">Reference proteome</keyword>
<feature type="region of interest" description="Disordered" evidence="1">
    <location>
        <begin position="41"/>
        <end position="63"/>
    </location>
</feature>
<dbReference type="Proteomes" id="UP000275078">
    <property type="component" value="Unassembled WGS sequence"/>
</dbReference>
<accession>A0A3N4I3Z6</accession>
<evidence type="ECO:0000313" key="2">
    <source>
        <dbReference type="EMBL" id="RPA78901.1"/>
    </source>
</evidence>
<sequence length="273" mass="30486">MRPKRMMVCHSCGEVKKVEECGWCSNDVNCAEHGCQSWKNESCKRTHSSPTTTTSDQTFPTIPSNSMLPTKTTIYNRPANLYSRIVMHASIPRNNLPASAIIYHGLVGSPLDPTSELFRLFLAVPTSHITTLKSPTSTDDEVSTITSSYVTATSLVITGDKSRPCANCAKEGANQYLTLPSFHADFTETEEIAKALGAPKTGCLLHSVWTWVMPTCGEDECTKALDEMLDGIFEGDRADEWHRTMLRMWHTGCFEFFTRRQEEYKKQKAGKTV</sequence>
<evidence type="ECO:0008006" key="4">
    <source>
        <dbReference type="Google" id="ProtNLM"/>
    </source>
</evidence>
<dbReference type="EMBL" id="ML119705">
    <property type="protein sequence ID" value="RPA78901.1"/>
    <property type="molecule type" value="Genomic_DNA"/>
</dbReference>
<feature type="compositionally biased region" description="Low complexity" evidence="1">
    <location>
        <begin position="48"/>
        <end position="63"/>
    </location>
</feature>
<protein>
    <recommendedName>
        <fullName evidence="4">MYND-type zinc finger protein samB</fullName>
    </recommendedName>
</protein>
<reference evidence="2 3" key="1">
    <citation type="journal article" date="2018" name="Nat. Ecol. Evol.">
        <title>Pezizomycetes genomes reveal the molecular basis of ectomycorrhizal truffle lifestyle.</title>
        <authorList>
            <person name="Murat C."/>
            <person name="Payen T."/>
            <person name="Noel B."/>
            <person name="Kuo A."/>
            <person name="Morin E."/>
            <person name="Chen J."/>
            <person name="Kohler A."/>
            <person name="Krizsan K."/>
            <person name="Balestrini R."/>
            <person name="Da Silva C."/>
            <person name="Montanini B."/>
            <person name="Hainaut M."/>
            <person name="Levati E."/>
            <person name="Barry K.W."/>
            <person name="Belfiori B."/>
            <person name="Cichocki N."/>
            <person name="Clum A."/>
            <person name="Dockter R.B."/>
            <person name="Fauchery L."/>
            <person name="Guy J."/>
            <person name="Iotti M."/>
            <person name="Le Tacon F."/>
            <person name="Lindquist E.A."/>
            <person name="Lipzen A."/>
            <person name="Malagnac F."/>
            <person name="Mello A."/>
            <person name="Molinier V."/>
            <person name="Miyauchi S."/>
            <person name="Poulain J."/>
            <person name="Riccioni C."/>
            <person name="Rubini A."/>
            <person name="Sitrit Y."/>
            <person name="Splivallo R."/>
            <person name="Traeger S."/>
            <person name="Wang M."/>
            <person name="Zifcakova L."/>
            <person name="Wipf D."/>
            <person name="Zambonelli A."/>
            <person name="Paolocci F."/>
            <person name="Nowrousian M."/>
            <person name="Ottonello S."/>
            <person name="Baldrian P."/>
            <person name="Spatafora J.W."/>
            <person name="Henrissat B."/>
            <person name="Nagy L.G."/>
            <person name="Aury J.M."/>
            <person name="Wincker P."/>
            <person name="Grigoriev I.V."/>
            <person name="Bonfante P."/>
            <person name="Martin F.M."/>
        </authorList>
    </citation>
    <scope>NUCLEOTIDE SEQUENCE [LARGE SCALE GENOMIC DNA]</scope>
    <source>
        <strain evidence="2 3">RN42</strain>
    </source>
</reference>
<name>A0A3N4I3Z6_ASCIM</name>
<evidence type="ECO:0000256" key="1">
    <source>
        <dbReference type="SAM" id="MobiDB-lite"/>
    </source>
</evidence>
<proteinExistence type="predicted"/>
<dbReference type="AlphaFoldDB" id="A0A3N4I3Z6"/>
<gene>
    <name evidence="2" type="ORF">BJ508DRAFT_416259</name>
</gene>
<evidence type="ECO:0000313" key="3">
    <source>
        <dbReference type="Proteomes" id="UP000275078"/>
    </source>
</evidence>